<organism evidence="2 3">
    <name type="scientific">Kosakonia oryzendophytica</name>
    <dbReference type="NCBI Taxonomy" id="1005665"/>
    <lineage>
        <taxon>Bacteria</taxon>
        <taxon>Pseudomonadati</taxon>
        <taxon>Pseudomonadota</taxon>
        <taxon>Gammaproteobacteria</taxon>
        <taxon>Enterobacterales</taxon>
        <taxon>Enterobacteriaceae</taxon>
        <taxon>Kosakonia</taxon>
    </lineage>
</organism>
<dbReference type="EMBL" id="FMAY01000007">
    <property type="protein sequence ID" value="SCC17906.1"/>
    <property type="molecule type" value="Genomic_DNA"/>
</dbReference>
<keyword evidence="3" id="KW-1185">Reference proteome</keyword>
<gene>
    <name evidence="2" type="ORF">GA0061071_107196</name>
</gene>
<feature type="signal peptide" evidence="1">
    <location>
        <begin position="1"/>
        <end position="21"/>
    </location>
</feature>
<sequence>MNLSITFTAVMLAVAASKCFAQQPHPDSQPLWRFAEQLKGIIGAAPDSLNGIIKTPVTRINPDFADRLTARSFTLAGGPGINDIEIRMAYGHPQQIAIVTFDVVNTCIEVSEAKRQFPGLKLMWVPRGESVNETFSWVAPIDKNGNGIGLGFAQSEPSCLKNIAIRDFSSEMSAANRRVRE</sequence>
<reference evidence="3" key="1">
    <citation type="submission" date="2016-08" db="EMBL/GenBank/DDBJ databases">
        <authorList>
            <person name="Varghese N."/>
            <person name="Submissions Spin"/>
        </authorList>
    </citation>
    <scope>NUCLEOTIDE SEQUENCE [LARGE SCALE GENOMIC DNA]</scope>
    <source>
        <strain evidence="3">REICA_082</strain>
    </source>
</reference>
<accession>A0A1C4CFT6</accession>
<evidence type="ECO:0000256" key="1">
    <source>
        <dbReference type="SAM" id="SignalP"/>
    </source>
</evidence>
<dbReference type="Proteomes" id="UP000198975">
    <property type="component" value="Unassembled WGS sequence"/>
</dbReference>
<evidence type="ECO:0000313" key="2">
    <source>
        <dbReference type="EMBL" id="SCC17906.1"/>
    </source>
</evidence>
<dbReference type="OrthoDB" id="6629822at2"/>
<feature type="chain" id="PRO_5008689920" evidence="1">
    <location>
        <begin position="22"/>
        <end position="181"/>
    </location>
</feature>
<dbReference type="RefSeq" id="WP_088237890.1">
    <property type="nucleotide sequence ID" value="NZ_FMAY01000007.1"/>
</dbReference>
<protein>
    <submittedName>
        <fullName evidence="2">Uncharacterized protein</fullName>
    </submittedName>
</protein>
<dbReference type="AlphaFoldDB" id="A0A1C4CFT6"/>
<evidence type="ECO:0000313" key="3">
    <source>
        <dbReference type="Proteomes" id="UP000198975"/>
    </source>
</evidence>
<name>A0A1C4CFT6_9ENTR</name>
<proteinExistence type="predicted"/>
<keyword evidence="1" id="KW-0732">Signal</keyword>